<evidence type="ECO:0000256" key="1">
    <source>
        <dbReference type="ARBA" id="ARBA00022737"/>
    </source>
</evidence>
<dbReference type="SUPFAM" id="SSF48452">
    <property type="entry name" value="TPR-like"/>
    <property type="match status" value="4"/>
</dbReference>
<accession>A0A023DCX0</accession>
<feature type="domain" description="Peptidase C39" evidence="4">
    <location>
        <begin position="313"/>
        <end position="439"/>
    </location>
</feature>
<dbReference type="InterPro" id="IPR011990">
    <property type="entry name" value="TPR-like_helical_dom_sf"/>
</dbReference>
<dbReference type="Pfam" id="PF13181">
    <property type="entry name" value="TPR_8"/>
    <property type="match status" value="1"/>
</dbReference>
<dbReference type="Pfam" id="PF13529">
    <property type="entry name" value="Peptidase_C39_2"/>
    <property type="match status" value="1"/>
</dbReference>
<feature type="repeat" description="TPR" evidence="3">
    <location>
        <begin position="732"/>
        <end position="765"/>
    </location>
</feature>
<proteinExistence type="predicted"/>
<dbReference type="PROSITE" id="PS50005">
    <property type="entry name" value="TPR"/>
    <property type="match status" value="4"/>
</dbReference>
<feature type="repeat" description="TPR" evidence="3">
    <location>
        <begin position="1274"/>
        <end position="1307"/>
    </location>
</feature>
<evidence type="ECO:0000313" key="5">
    <source>
        <dbReference type="EMBL" id="GAJ39150.1"/>
    </source>
</evidence>
<dbReference type="GO" id="GO:0006508">
    <property type="term" value="P:proteolysis"/>
    <property type="evidence" value="ECO:0007669"/>
    <property type="project" value="InterPro"/>
</dbReference>
<dbReference type="InterPro" id="IPR039564">
    <property type="entry name" value="Peptidase_C39-like"/>
</dbReference>
<dbReference type="RefSeq" id="WP_042407869.1">
    <property type="nucleotide sequence ID" value="NZ_BAWO01000013.1"/>
</dbReference>
<dbReference type="InterPro" id="IPR051012">
    <property type="entry name" value="CellSynth/LPSAsmb/PSIAsmb"/>
</dbReference>
<dbReference type="InterPro" id="IPR005074">
    <property type="entry name" value="Peptidase_C39"/>
</dbReference>
<comment type="caution">
    <text evidence="5">The sequence shown here is derived from an EMBL/GenBank/DDBJ whole genome shotgun (WGS) entry which is preliminary data.</text>
</comment>
<dbReference type="PANTHER" id="PTHR45586">
    <property type="entry name" value="TPR REPEAT-CONTAINING PROTEIN PA4667"/>
    <property type="match status" value="1"/>
</dbReference>
<gene>
    <name evidence="5" type="ORF">GCA01S_013_00320</name>
</gene>
<dbReference type="CDD" id="cd02549">
    <property type="entry name" value="Peptidase_C39A"/>
    <property type="match status" value="1"/>
</dbReference>
<dbReference type="Proteomes" id="UP000023561">
    <property type="component" value="Unassembled WGS sequence"/>
</dbReference>
<dbReference type="EMBL" id="BAWO01000013">
    <property type="protein sequence ID" value="GAJ39150.1"/>
    <property type="molecule type" value="Genomic_DNA"/>
</dbReference>
<feature type="repeat" description="TPR" evidence="3">
    <location>
        <begin position="875"/>
        <end position="908"/>
    </location>
</feature>
<dbReference type="GO" id="GO:0005524">
    <property type="term" value="F:ATP binding"/>
    <property type="evidence" value="ECO:0007669"/>
    <property type="project" value="InterPro"/>
</dbReference>
<dbReference type="Pfam" id="PF13176">
    <property type="entry name" value="TPR_7"/>
    <property type="match status" value="1"/>
</dbReference>
<dbReference type="InterPro" id="IPR019734">
    <property type="entry name" value="TPR_rpt"/>
</dbReference>
<keyword evidence="1" id="KW-0677">Repeat</keyword>
<dbReference type="Pfam" id="PF14559">
    <property type="entry name" value="TPR_19"/>
    <property type="match status" value="2"/>
</dbReference>
<dbReference type="Gene3D" id="3.90.70.10">
    <property type="entry name" value="Cysteine proteinases"/>
    <property type="match status" value="1"/>
</dbReference>
<evidence type="ECO:0000256" key="3">
    <source>
        <dbReference type="PROSITE-ProRule" id="PRU00339"/>
    </source>
</evidence>
<dbReference type="InterPro" id="IPR039563">
    <property type="entry name" value="Peptidase_C39_single_dom"/>
</dbReference>
<dbReference type="OrthoDB" id="221093at2"/>
<keyword evidence="2 3" id="KW-0802">TPR repeat</keyword>
<dbReference type="SMART" id="SM00028">
    <property type="entry name" value="TPR"/>
    <property type="match status" value="15"/>
</dbReference>
<protein>
    <recommendedName>
        <fullName evidence="4">Peptidase C39 domain-containing protein</fullName>
    </recommendedName>
</protein>
<dbReference type="PANTHER" id="PTHR45586:SF1">
    <property type="entry name" value="LIPOPOLYSACCHARIDE ASSEMBLY PROTEIN B"/>
    <property type="match status" value="1"/>
</dbReference>
<reference evidence="5 6" key="1">
    <citation type="submission" date="2014-04" db="EMBL/GenBank/DDBJ databases">
        <title>Whole genome shotgun sequence of Geobacillus caldoxylosilyticus NBRC 107762.</title>
        <authorList>
            <person name="Hosoyama A."/>
            <person name="Hosoyama Y."/>
            <person name="Katano-Makiyama Y."/>
            <person name="Tsuchikane K."/>
            <person name="Ohji S."/>
            <person name="Ichikawa N."/>
            <person name="Yamazoe A."/>
            <person name="Fujita N."/>
        </authorList>
    </citation>
    <scope>NUCLEOTIDE SEQUENCE [LARGE SCALE GENOMIC DNA]</scope>
    <source>
        <strain evidence="5 6">NBRC 107762</strain>
    </source>
</reference>
<sequence length="1397" mass="161931">MNIERIATYIKEKRIIEALEEIKPMLQQANGRPFCWRVPLRAWQTADSFHHLIRLFDYALMYRHSALLARYAHRRFSTLQTLTWVCDEWLEERRPLDVEEALRPRLEEAIANGKEKPEHIARAAFTLVRTLLEMRRIEEAQQWMGIVERYETIPMYDKWGYFYMEAGDRDKAEEILRKGLDEPERGDMCHLLLADLYALNGCQRKALEIIECGIKRFSQVPALYVEKARRLRDLHEYEAALEAMEEVDRLTPFHTHRRYFAHMRAQIYYKLGKFDELAALVQTEKSLASTPYARASERASLPQVILPLVPVVQKHNYCVPASLEMMLRLLGKERTQDEVAEHIFDVRGSKLSTTVHYLETLGFLCRFFIGSVERWKRLIDAGIPVLLSVDYEQSSHVQVLFGYDECLRAFYVQDPNMLEPFVVAYDEVEKWYAGTHYLSIAAIPREKEAIAVLLPESEDQYFRQLHAFAEKMDEDDQAYMAPFLAFLRKHEHIPYTWLYVVKHFGTEEAKELLLDYTERVLAKYGDINDLLLAAAKAYVYGKEIERAEAVLARVKGKAHSPLYHYLRGRIAFYESRYEDASRHFRASLQLDPDQPDVWSYMALSTAYGGKEKKGLELSQIALTLHPDDPFIGTNHGIMLFQAKQIQEARAFFDQLLRRHKRDAHLWYERARCDERLGKIRKAERGFLVAKVLDEAEPYPYLALADLYENELGDWQKAKAILLEGAAKAGSAPALHVRLGDWYMERDEAEKAEVHYQKALQQEEKEVFAHLGLAYVMMQRGHRDEAKQYLLDKKLLFAQNSEYLLNAGKMLLANELAIETEEKGTALAFLEEGLRLAQFDVAEAYEFYIEQLTDHSLVGRGMAFLEQLINERPNDIIALCYLGVLYEQSGMFSKAINLYERAIKVQKSTFPLYRLAETYRALERFDEAKWYYEACLEVDDTFAVAHLRLAVLYEIEENIDKQRFHLQKAFECDPLQVHVENVVWLFDDPATLVDTIEAVRKQAGDIWYYNSLGYVYGAMGDGAKEKEVVEHALHLHPDHPEVLHHYAKVLVKEGKLREAIAILERLIEQDVRNEALYETYIQIFSYTIRGIGKLRERLGKWKLDHQKKSIVYMHAASALSPYMMDITWAGTDDSFAKRLWTKAKAWTKEMAVVSAVLDLYETAIRLDRSNIEAYERLAEFYKAAELMDDAIKTLRKALTYEWNASVARELAMLLAHSESSKLQKEAGEWIDRLLAEQPNDLTMLELKAFLLLDNGREEEAENLLRFLIEIEPLLLRSILTLGTMYMAKQRYDEAIAVLANGLSHHPHDAEVSLELARAYDEAGQTEKALSVVDEWIQFAKEDLSARYQRACYLAKLGRIEEAKCELAHVLDEDETGDFAELANEEPALAPLFRLLAEK</sequence>
<dbReference type="PROSITE" id="PS50990">
    <property type="entry name" value="PEPTIDASE_C39"/>
    <property type="match status" value="1"/>
</dbReference>
<organism evidence="5 6">
    <name type="scientific">Parageobacillus caldoxylosilyticus NBRC 107762</name>
    <dbReference type="NCBI Taxonomy" id="1220594"/>
    <lineage>
        <taxon>Bacteria</taxon>
        <taxon>Bacillati</taxon>
        <taxon>Bacillota</taxon>
        <taxon>Bacilli</taxon>
        <taxon>Bacillales</taxon>
        <taxon>Anoxybacillaceae</taxon>
        <taxon>Saccharococcus</taxon>
    </lineage>
</organism>
<dbReference type="Gene3D" id="1.25.40.10">
    <property type="entry name" value="Tetratricopeptide repeat domain"/>
    <property type="match status" value="7"/>
</dbReference>
<name>A0A023DCX0_9BACL</name>
<evidence type="ECO:0000313" key="6">
    <source>
        <dbReference type="Proteomes" id="UP000023561"/>
    </source>
</evidence>
<feature type="repeat" description="TPR" evidence="3">
    <location>
        <begin position="561"/>
        <end position="594"/>
    </location>
</feature>
<evidence type="ECO:0000256" key="2">
    <source>
        <dbReference type="ARBA" id="ARBA00022803"/>
    </source>
</evidence>
<evidence type="ECO:0000259" key="4">
    <source>
        <dbReference type="PROSITE" id="PS50990"/>
    </source>
</evidence>
<dbReference type="GO" id="GO:0008233">
    <property type="term" value="F:peptidase activity"/>
    <property type="evidence" value="ECO:0007669"/>
    <property type="project" value="InterPro"/>
</dbReference>
<keyword evidence="6" id="KW-1185">Reference proteome</keyword>
<dbReference type="GO" id="GO:0016020">
    <property type="term" value="C:membrane"/>
    <property type="evidence" value="ECO:0007669"/>
    <property type="project" value="InterPro"/>
</dbReference>